<dbReference type="EMBL" id="BDGG01000012">
    <property type="protein sequence ID" value="GAV05351.1"/>
    <property type="molecule type" value="Genomic_DNA"/>
</dbReference>
<protein>
    <submittedName>
        <fullName evidence="2">Uncharacterized protein</fullName>
    </submittedName>
</protein>
<feature type="region of interest" description="Disordered" evidence="1">
    <location>
        <begin position="1"/>
        <end position="32"/>
    </location>
</feature>
<dbReference type="AlphaFoldDB" id="A0A1D1VWC6"/>
<feature type="compositionally biased region" description="Polar residues" evidence="1">
    <location>
        <begin position="1"/>
        <end position="12"/>
    </location>
</feature>
<dbReference type="Proteomes" id="UP000186922">
    <property type="component" value="Unassembled WGS sequence"/>
</dbReference>
<evidence type="ECO:0000313" key="3">
    <source>
        <dbReference type="Proteomes" id="UP000186922"/>
    </source>
</evidence>
<feature type="compositionally biased region" description="Acidic residues" evidence="1">
    <location>
        <begin position="20"/>
        <end position="32"/>
    </location>
</feature>
<sequence>MESVAEPSTSQEKAAIANNIEEDEVDEDDDIDTPVYSHQMFPVFRWIKDRDHTLPPFRARWYFVGEMSKNVTLGESSTHQAKAQTGRV</sequence>
<gene>
    <name evidence="2" type="primary">RvY_15499-1</name>
    <name evidence="2" type="synonym">RvY_15499.1</name>
    <name evidence="2" type="ORF">RvY_15499</name>
</gene>
<evidence type="ECO:0000313" key="2">
    <source>
        <dbReference type="EMBL" id="GAV05351.1"/>
    </source>
</evidence>
<comment type="caution">
    <text evidence="2">The sequence shown here is derived from an EMBL/GenBank/DDBJ whole genome shotgun (WGS) entry which is preliminary data.</text>
</comment>
<reference evidence="2 3" key="1">
    <citation type="journal article" date="2016" name="Nat. Commun.">
        <title>Extremotolerant tardigrade genome and improved radiotolerance of human cultured cells by tardigrade-unique protein.</title>
        <authorList>
            <person name="Hashimoto T."/>
            <person name="Horikawa D.D."/>
            <person name="Saito Y."/>
            <person name="Kuwahara H."/>
            <person name="Kozuka-Hata H."/>
            <person name="Shin-I T."/>
            <person name="Minakuchi Y."/>
            <person name="Ohishi K."/>
            <person name="Motoyama A."/>
            <person name="Aizu T."/>
            <person name="Enomoto A."/>
            <person name="Kondo K."/>
            <person name="Tanaka S."/>
            <person name="Hara Y."/>
            <person name="Koshikawa S."/>
            <person name="Sagara H."/>
            <person name="Miura T."/>
            <person name="Yokobori S."/>
            <person name="Miyagawa K."/>
            <person name="Suzuki Y."/>
            <person name="Kubo T."/>
            <person name="Oyama M."/>
            <person name="Kohara Y."/>
            <person name="Fujiyama A."/>
            <person name="Arakawa K."/>
            <person name="Katayama T."/>
            <person name="Toyoda A."/>
            <person name="Kunieda T."/>
        </authorList>
    </citation>
    <scope>NUCLEOTIDE SEQUENCE [LARGE SCALE GENOMIC DNA]</scope>
    <source>
        <strain evidence="2 3">YOKOZUNA-1</strain>
    </source>
</reference>
<keyword evidence="3" id="KW-1185">Reference proteome</keyword>
<name>A0A1D1VWC6_RAMVA</name>
<proteinExistence type="predicted"/>
<accession>A0A1D1VWC6</accession>
<evidence type="ECO:0000256" key="1">
    <source>
        <dbReference type="SAM" id="MobiDB-lite"/>
    </source>
</evidence>
<organism evidence="2 3">
    <name type="scientific">Ramazzottius varieornatus</name>
    <name type="common">Water bear</name>
    <name type="synonym">Tardigrade</name>
    <dbReference type="NCBI Taxonomy" id="947166"/>
    <lineage>
        <taxon>Eukaryota</taxon>
        <taxon>Metazoa</taxon>
        <taxon>Ecdysozoa</taxon>
        <taxon>Tardigrada</taxon>
        <taxon>Eutardigrada</taxon>
        <taxon>Parachela</taxon>
        <taxon>Hypsibioidea</taxon>
        <taxon>Ramazzottiidae</taxon>
        <taxon>Ramazzottius</taxon>
    </lineage>
</organism>